<dbReference type="PROSITE" id="PS50109">
    <property type="entry name" value="HIS_KIN"/>
    <property type="match status" value="1"/>
</dbReference>
<keyword evidence="3" id="KW-0597">Phosphoprotein</keyword>
<accession>A0A410DS03</accession>
<keyword evidence="4" id="KW-0418">Kinase</keyword>
<organism evidence="7 8">
    <name type="scientific">Clostridium manihotivorum</name>
    <dbReference type="NCBI Taxonomy" id="2320868"/>
    <lineage>
        <taxon>Bacteria</taxon>
        <taxon>Bacillati</taxon>
        <taxon>Bacillota</taxon>
        <taxon>Clostridia</taxon>
        <taxon>Eubacteriales</taxon>
        <taxon>Clostridiaceae</taxon>
        <taxon>Clostridium</taxon>
    </lineage>
</organism>
<reference evidence="7 8" key="1">
    <citation type="submission" date="2018-01" db="EMBL/GenBank/DDBJ databases">
        <title>Genome Sequencing and Assembly of Anaerobacter polyendosporus strain CT4.</title>
        <authorList>
            <person name="Tachaapaikoon C."/>
            <person name="Sutheeworapong S."/>
            <person name="Jenjaroenpun P."/>
            <person name="Wongsurawat T."/>
            <person name="Nookeaw I."/>
            <person name="Cheawchanlertfa P."/>
            <person name="Kosugi A."/>
            <person name="Cheevadhanarak S."/>
            <person name="Ratanakhanokchai K."/>
        </authorList>
    </citation>
    <scope>NUCLEOTIDE SEQUENCE [LARGE SCALE GENOMIC DNA]</scope>
    <source>
        <strain evidence="7 8">CT4</strain>
    </source>
</reference>
<evidence type="ECO:0000256" key="4">
    <source>
        <dbReference type="ARBA" id="ARBA00022777"/>
    </source>
</evidence>
<evidence type="ECO:0000313" key="7">
    <source>
        <dbReference type="EMBL" id="QAA31820.1"/>
    </source>
</evidence>
<evidence type="ECO:0000256" key="3">
    <source>
        <dbReference type="ARBA" id="ARBA00022553"/>
    </source>
</evidence>
<dbReference type="InterPro" id="IPR035965">
    <property type="entry name" value="PAS-like_dom_sf"/>
</dbReference>
<name>A0A410DS03_9CLOT</name>
<evidence type="ECO:0000313" key="8">
    <source>
        <dbReference type="Proteomes" id="UP000286268"/>
    </source>
</evidence>
<gene>
    <name evidence="7" type="ORF">C1I91_09270</name>
</gene>
<dbReference type="SUPFAM" id="SSF55785">
    <property type="entry name" value="PYP-like sensor domain (PAS domain)"/>
    <property type="match status" value="1"/>
</dbReference>
<sequence>MIGMAKNNRVLVDNLSVKCDSDMFPNSLINFMNRYKFYADLLDQVSEGIIIHDSSNIVFANKSLIQLFGMNAVDEIIDKDVFKILETYLTYYREIDEEICRAFHHCTFRTNLIDRKQGLKKVVVKNCSMFFDHKEYKVTYIRYYYENENFTVYDEVAPKEVVQSSGGYESEYLEESELNKIKYEDYIARLIPILAHELRTPLNILMCSIQMSDIYIEDLSTLEKNLHKMKHNSVVMKQNCFRLLKLINNIIDSTLLDAKAVILNLKLYDIGDIVEDMVFTISDYVRENIKDKRIFIEFFTNVKDKFVYLDLNRFQNAFLKLLSNSFKFNNNGDTIYVCIKESNLTNIEIVVCNKGNIIEEDDLNQLFERFSAKKSNLAKSHEGIGLGLFIVKNIVELHQWSIEVSNCVEDTSNEFIIKIPIKGKEIITAGDDNKCNYEILEEELLQKIKIEFSDI</sequence>
<evidence type="ECO:0000256" key="5">
    <source>
        <dbReference type="ARBA" id="ARBA00023012"/>
    </source>
</evidence>
<evidence type="ECO:0000256" key="2">
    <source>
        <dbReference type="ARBA" id="ARBA00012438"/>
    </source>
</evidence>
<dbReference type="GO" id="GO:0000155">
    <property type="term" value="F:phosphorelay sensor kinase activity"/>
    <property type="evidence" value="ECO:0007669"/>
    <property type="project" value="InterPro"/>
</dbReference>
<dbReference type="KEGG" id="cmah:C1I91_09270"/>
<comment type="catalytic activity">
    <reaction evidence="1">
        <text>ATP + protein L-histidine = ADP + protein N-phospho-L-histidine.</text>
        <dbReference type="EC" id="2.7.13.3"/>
    </reaction>
</comment>
<keyword evidence="5" id="KW-0902">Two-component regulatory system</keyword>
<dbReference type="PANTHER" id="PTHR43547">
    <property type="entry name" value="TWO-COMPONENT HISTIDINE KINASE"/>
    <property type="match status" value="1"/>
</dbReference>
<dbReference type="PANTHER" id="PTHR43547:SF2">
    <property type="entry name" value="HYBRID SIGNAL TRANSDUCTION HISTIDINE KINASE C"/>
    <property type="match status" value="1"/>
</dbReference>
<dbReference type="SUPFAM" id="SSF55874">
    <property type="entry name" value="ATPase domain of HSP90 chaperone/DNA topoisomerase II/histidine kinase"/>
    <property type="match status" value="1"/>
</dbReference>
<dbReference type="InterPro" id="IPR036097">
    <property type="entry name" value="HisK_dim/P_sf"/>
</dbReference>
<dbReference type="Gene3D" id="3.30.450.20">
    <property type="entry name" value="PAS domain"/>
    <property type="match status" value="1"/>
</dbReference>
<proteinExistence type="predicted"/>
<dbReference type="EMBL" id="CP025746">
    <property type="protein sequence ID" value="QAA31820.1"/>
    <property type="molecule type" value="Genomic_DNA"/>
</dbReference>
<dbReference type="InterPro" id="IPR036890">
    <property type="entry name" value="HATPase_C_sf"/>
</dbReference>
<dbReference type="InterPro" id="IPR003594">
    <property type="entry name" value="HATPase_dom"/>
</dbReference>
<dbReference type="Pfam" id="PF02518">
    <property type="entry name" value="HATPase_c"/>
    <property type="match status" value="1"/>
</dbReference>
<dbReference type="AlphaFoldDB" id="A0A410DS03"/>
<dbReference type="SUPFAM" id="SSF47384">
    <property type="entry name" value="Homodimeric domain of signal transducing histidine kinase"/>
    <property type="match status" value="1"/>
</dbReference>
<dbReference type="Pfam" id="PF13188">
    <property type="entry name" value="PAS_8"/>
    <property type="match status" value="1"/>
</dbReference>
<protein>
    <recommendedName>
        <fullName evidence="2">histidine kinase</fullName>
        <ecNumber evidence="2">2.7.13.3</ecNumber>
    </recommendedName>
</protein>
<dbReference type="InterPro" id="IPR000014">
    <property type="entry name" value="PAS"/>
</dbReference>
<keyword evidence="4" id="KW-0808">Transferase</keyword>
<dbReference type="EC" id="2.7.13.3" evidence="2"/>
<keyword evidence="8" id="KW-1185">Reference proteome</keyword>
<dbReference type="Proteomes" id="UP000286268">
    <property type="component" value="Chromosome"/>
</dbReference>
<dbReference type="CDD" id="cd00082">
    <property type="entry name" value="HisKA"/>
    <property type="match status" value="1"/>
</dbReference>
<dbReference type="SMART" id="SM00387">
    <property type="entry name" value="HATPase_c"/>
    <property type="match status" value="1"/>
</dbReference>
<evidence type="ECO:0000256" key="1">
    <source>
        <dbReference type="ARBA" id="ARBA00000085"/>
    </source>
</evidence>
<dbReference type="InterPro" id="IPR003661">
    <property type="entry name" value="HisK_dim/P_dom"/>
</dbReference>
<dbReference type="Gene3D" id="3.30.565.10">
    <property type="entry name" value="Histidine kinase-like ATPase, C-terminal domain"/>
    <property type="match status" value="1"/>
</dbReference>
<dbReference type="InterPro" id="IPR005467">
    <property type="entry name" value="His_kinase_dom"/>
</dbReference>
<feature type="domain" description="Histidine kinase" evidence="6">
    <location>
        <begin position="193"/>
        <end position="423"/>
    </location>
</feature>
<evidence type="ECO:0000259" key="6">
    <source>
        <dbReference type="PROSITE" id="PS50109"/>
    </source>
</evidence>
<dbReference type="Gene3D" id="1.10.287.130">
    <property type="match status" value="1"/>
</dbReference>